<sequence>MSYPLGRRLGRGLFSEVYECNGKALKLSVLEDERPPHNAKRELDILRALNSKHVIQVIESFTRPSRDDPDETELGFLMPLMNASLESVIARSRKAAFPTGWRNALDVEKAIEIARQLACALDYVHSQGIIHRDLKPENVMFDDLNGDGVLKLIDFGIAWKDNEDEPVDKKILDVGTGAYRCPEVLFGLSDYDQSYDMWAYGCVVAKMFTKDGGDLFGDPSGDLALVAEQFRIVGSPTKDQWPSAAKSSTFKNMSFESLPGLDLGIVIPRAPEKVVQVVKKCLQFEGSFRLRADQIAEILN</sequence>
<dbReference type="InterPro" id="IPR008271">
    <property type="entry name" value="Ser/Thr_kinase_AS"/>
</dbReference>
<dbReference type="PANTHER" id="PTHR44167:SF24">
    <property type="entry name" value="SERINE_THREONINE-PROTEIN KINASE CHK2"/>
    <property type="match status" value="1"/>
</dbReference>
<dbReference type="Gene3D" id="1.10.510.10">
    <property type="entry name" value="Transferase(Phosphotransferase) domain 1"/>
    <property type="match status" value="1"/>
</dbReference>
<dbReference type="EMBL" id="HG937694">
    <property type="protein sequence ID" value="CDP37405.1"/>
    <property type="molecule type" value="Genomic_DNA"/>
</dbReference>
<protein>
    <submittedName>
        <fullName evidence="2">ARAD1D10736p</fullName>
    </submittedName>
</protein>
<evidence type="ECO:0000313" key="2">
    <source>
        <dbReference type="EMBL" id="CDP37405.1"/>
    </source>
</evidence>
<gene>
    <name evidence="2" type="ORF">GNLVRS02_ARAD1D10736g</name>
</gene>
<dbReference type="GO" id="GO:0044773">
    <property type="term" value="P:mitotic DNA damage checkpoint signaling"/>
    <property type="evidence" value="ECO:0007669"/>
    <property type="project" value="TreeGrafter"/>
</dbReference>
<dbReference type="GO" id="GO:0004674">
    <property type="term" value="F:protein serine/threonine kinase activity"/>
    <property type="evidence" value="ECO:0007669"/>
    <property type="project" value="TreeGrafter"/>
</dbReference>
<reference evidence="2" key="1">
    <citation type="submission" date="2014-02" db="EMBL/GenBank/DDBJ databases">
        <authorList>
            <person name="Genoscope - CEA"/>
        </authorList>
    </citation>
    <scope>NUCLEOTIDE SEQUENCE</scope>
    <source>
        <strain evidence="2">LS3</strain>
    </source>
</reference>
<dbReference type="InterPro" id="IPR000719">
    <property type="entry name" value="Prot_kinase_dom"/>
</dbReference>
<dbReference type="PhylomeDB" id="A0A060T8E8"/>
<dbReference type="Gene3D" id="3.30.200.20">
    <property type="entry name" value="Phosphorylase Kinase, domain 1"/>
    <property type="match status" value="1"/>
</dbReference>
<dbReference type="InterPro" id="IPR011009">
    <property type="entry name" value="Kinase-like_dom_sf"/>
</dbReference>
<reference evidence="2" key="2">
    <citation type="submission" date="2014-06" db="EMBL/GenBank/DDBJ databases">
        <title>The complete genome of Blastobotrys (Arxula) adeninivorans LS3 - a yeast of biotechnological interest.</title>
        <authorList>
            <person name="Kunze G."/>
            <person name="Gaillardin C."/>
            <person name="Czernicka M."/>
            <person name="Durrens P."/>
            <person name="Martin T."/>
            <person name="Boer E."/>
            <person name="Gabaldon T."/>
            <person name="Cruz J."/>
            <person name="Talla E."/>
            <person name="Marck C."/>
            <person name="Goffeau A."/>
            <person name="Barbe V."/>
            <person name="Baret P."/>
            <person name="Baronian K."/>
            <person name="Beier S."/>
            <person name="Bleykasten C."/>
            <person name="Bode R."/>
            <person name="Casaregola S."/>
            <person name="Despons L."/>
            <person name="Fairhead C."/>
            <person name="Giersberg M."/>
            <person name="Gierski P."/>
            <person name="Hahnel U."/>
            <person name="Hartmann A."/>
            <person name="Jankowska D."/>
            <person name="Jubin C."/>
            <person name="Jung P."/>
            <person name="Lafontaine I."/>
            <person name="Leh-Louis V."/>
            <person name="Lemaire M."/>
            <person name="Marcet-Houben M."/>
            <person name="Mascher M."/>
            <person name="Morel G."/>
            <person name="Richard G.-F."/>
            <person name="Riechen J."/>
            <person name="Sacerdot C."/>
            <person name="Sarkar A."/>
            <person name="Savel G."/>
            <person name="Schacherer J."/>
            <person name="Sherman D."/>
            <person name="Straub M.-L."/>
            <person name="Stein N."/>
            <person name="Thierry A."/>
            <person name="Trautwein-Schult A."/>
            <person name="Westhof E."/>
            <person name="Worch S."/>
            <person name="Dujon B."/>
            <person name="Souciet J.-L."/>
            <person name="Wincker P."/>
            <person name="Scholz U."/>
            <person name="Neuveglise N."/>
        </authorList>
    </citation>
    <scope>NUCLEOTIDE SEQUENCE</scope>
    <source>
        <strain evidence="2">LS3</strain>
    </source>
</reference>
<dbReference type="SUPFAM" id="SSF56112">
    <property type="entry name" value="Protein kinase-like (PK-like)"/>
    <property type="match status" value="1"/>
</dbReference>
<dbReference type="AlphaFoldDB" id="A0A060T8E8"/>
<dbReference type="PANTHER" id="PTHR44167">
    <property type="entry name" value="OVARIAN-SPECIFIC SERINE/THREONINE-PROTEIN KINASE LOK-RELATED"/>
    <property type="match status" value="1"/>
</dbReference>
<name>A0A060T8E8_BLAAD</name>
<dbReference type="PROSITE" id="PS50011">
    <property type="entry name" value="PROTEIN_KINASE_DOM"/>
    <property type="match status" value="1"/>
</dbReference>
<feature type="domain" description="Protein kinase" evidence="1">
    <location>
        <begin position="3"/>
        <end position="300"/>
    </location>
</feature>
<dbReference type="SMART" id="SM00220">
    <property type="entry name" value="S_TKc"/>
    <property type="match status" value="1"/>
</dbReference>
<dbReference type="GO" id="GO:0005634">
    <property type="term" value="C:nucleus"/>
    <property type="evidence" value="ECO:0007669"/>
    <property type="project" value="TreeGrafter"/>
</dbReference>
<evidence type="ECO:0000259" key="1">
    <source>
        <dbReference type="PROSITE" id="PS50011"/>
    </source>
</evidence>
<organism evidence="2">
    <name type="scientific">Blastobotrys adeninivorans</name>
    <name type="common">Yeast</name>
    <name type="synonym">Arxula adeninivorans</name>
    <dbReference type="NCBI Taxonomy" id="409370"/>
    <lineage>
        <taxon>Eukaryota</taxon>
        <taxon>Fungi</taxon>
        <taxon>Dikarya</taxon>
        <taxon>Ascomycota</taxon>
        <taxon>Saccharomycotina</taxon>
        <taxon>Dipodascomycetes</taxon>
        <taxon>Dipodascales</taxon>
        <taxon>Trichomonascaceae</taxon>
        <taxon>Blastobotrys</taxon>
    </lineage>
</organism>
<proteinExistence type="predicted"/>
<dbReference type="PROSITE" id="PS00108">
    <property type="entry name" value="PROTEIN_KINASE_ST"/>
    <property type="match status" value="1"/>
</dbReference>
<dbReference type="GO" id="GO:0005524">
    <property type="term" value="F:ATP binding"/>
    <property type="evidence" value="ECO:0007669"/>
    <property type="project" value="InterPro"/>
</dbReference>
<accession>A0A060T8E8</accession>
<dbReference type="Pfam" id="PF00069">
    <property type="entry name" value="Pkinase"/>
    <property type="match status" value="1"/>
</dbReference>